<dbReference type="EMBL" id="DXEX01000265">
    <property type="protein sequence ID" value="HIX60511.1"/>
    <property type="molecule type" value="Genomic_DNA"/>
</dbReference>
<proteinExistence type="predicted"/>
<comment type="caution">
    <text evidence="2">The sequence shown here is derived from an EMBL/GenBank/DDBJ whole genome shotgun (WGS) entry which is preliminary data.</text>
</comment>
<gene>
    <name evidence="2" type="ORF">IAA45_12480</name>
</gene>
<reference evidence="2" key="2">
    <citation type="submission" date="2021-04" db="EMBL/GenBank/DDBJ databases">
        <authorList>
            <person name="Gilroy R."/>
        </authorList>
    </citation>
    <scope>NUCLEOTIDE SEQUENCE</scope>
    <source>
        <strain evidence="2">ChiSjej1B19-8411</strain>
    </source>
</reference>
<dbReference type="Gene3D" id="3.20.20.140">
    <property type="entry name" value="Metal-dependent hydrolases"/>
    <property type="match status" value="1"/>
</dbReference>
<evidence type="ECO:0000259" key="1">
    <source>
        <dbReference type="Pfam" id="PF07969"/>
    </source>
</evidence>
<evidence type="ECO:0000313" key="3">
    <source>
        <dbReference type="Proteomes" id="UP000886817"/>
    </source>
</evidence>
<dbReference type="PANTHER" id="PTHR43135">
    <property type="entry name" value="ALPHA-D-RIBOSE 1-METHYLPHOSPHONATE 5-TRIPHOSPHATE DIPHOSPHATASE"/>
    <property type="match status" value="1"/>
</dbReference>
<dbReference type="InterPro" id="IPR032466">
    <property type="entry name" value="Metal_Hydrolase"/>
</dbReference>
<accession>A0A9D1WJV8</accession>
<dbReference type="SUPFAM" id="SSF51338">
    <property type="entry name" value="Composite domain of metallo-dependent hydrolases"/>
    <property type="match status" value="1"/>
</dbReference>
<organism evidence="2 3">
    <name type="scientific">Candidatus Blautia gallistercoris</name>
    <dbReference type="NCBI Taxonomy" id="2838490"/>
    <lineage>
        <taxon>Bacteria</taxon>
        <taxon>Bacillati</taxon>
        <taxon>Bacillota</taxon>
        <taxon>Clostridia</taxon>
        <taxon>Lachnospirales</taxon>
        <taxon>Lachnospiraceae</taxon>
        <taxon>Blautia</taxon>
    </lineage>
</organism>
<reference evidence="2" key="1">
    <citation type="journal article" date="2021" name="PeerJ">
        <title>Extensive microbial diversity within the chicken gut microbiome revealed by metagenomics and culture.</title>
        <authorList>
            <person name="Gilroy R."/>
            <person name="Ravi A."/>
            <person name="Getino M."/>
            <person name="Pursley I."/>
            <person name="Horton D.L."/>
            <person name="Alikhan N.F."/>
            <person name="Baker D."/>
            <person name="Gharbi K."/>
            <person name="Hall N."/>
            <person name="Watson M."/>
            <person name="Adriaenssens E.M."/>
            <person name="Foster-Nyarko E."/>
            <person name="Jarju S."/>
            <person name="Secka A."/>
            <person name="Antonio M."/>
            <person name="Oren A."/>
            <person name="Chaudhuri R.R."/>
            <person name="La Ragione R."/>
            <person name="Hildebrand F."/>
            <person name="Pallen M.J."/>
        </authorList>
    </citation>
    <scope>NUCLEOTIDE SEQUENCE</scope>
    <source>
        <strain evidence="2">ChiSjej1B19-8411</strain>
    </source>
</reference>
<dbReference type="Gene3D" id="2.30.40.10">
    <property type="entry name" value="Urease, subunit C, domain 1"/>
    <property type="match status" value="1"/>
</dbReference>
<feature type="domain" description="Amidohydrolase 3" evidence="1">
    <location>
        <begin position="14"/>
        <end position="227"/>
    </location>
</feature>
<dbReference type="GO" id="GO:0016810">
    <property type="term" value="F:hydrolase activity, acting on carbon-nitrogen (but not peptide) bonds"/>
    <property type="evidence" value="ECO:0007669"/>
    <property type="project" value="InterPro"/>
</dbReference>
<dbReference type="InterPro" id="IPR051781">
    <property type="entry name" value="Metallo-dep_Hydrolase"/>
</dbReference>
<dbReference type="InterPro" id="IPR011059">
    <property type="entry name" value="Metal-dep_hydrolase_composite"/>
</dbReference>
<dbReference type="SUPFAM" id="SSF51556">
    <property type="entry name" value="Metallo-dependent hydrolases"/>
    <property type="match status" value="1"/>
</dbReference>
<evidence type="ECO:0000313" key="2">
    <source>
        <dbReference type="EMBL" id="HIX60511.1"/>
    </source>
</evidence>
<dbReference type="Pfam" id="PF07969">
    <property type="entry name" value="Amidohydro_3"/>
    <property type="match status" value="1"/>
</dbReference>
<dbReference type="InterPro" id="IPR013108">
    <property type="entry name" value="Amidohydro_3"/>
</dbReference>
<name>A0A9D1WJV8_9FIRM</name>
<dbReference type="Proteomes" id="UP000886817">
    <property type="component" value="Unassembled WGS sequence"/>
</dbReference>
<protein>
    <submittedName>
        <fullName evidence="2">Amidohydrolase family protein</fullName>
    </submittedName>
</protein>
<dbReference type="AlphaFoldDB" id="A0A9D1WJV8"/>
<dbReference type="PANTHER" id="PTHR43135:SF3">
    <property type="entry name" value="ALPHA-D-RIBOSE 1-METHYLPHOSPHONATE 5-TRIPHOSPHATE DIPHOSPHATASE"/>
    <property type="match status" value="1"/>
</dbReference>
<sequence>MPKQMYFFLKLYGSASMHAPGRETGIPIIEPEEIRAAVRVAQNYNTYVAIHCHGARAIDNAVRAGVHTVEHASMISEETLRYIEENQLDCGIVPTLFVFSDSVAENGSNEETQIRLGKIKDRVIASLKNAYQHNILIGWGTDVIRDYYVDRPDTEFRLRKEWLEYSDEDIIKQATVNSARLLYMDDGIGTIKAGKDADVILVKGDPSRDIRVMYQKPLHVIKGGRLVR</sequence>